<gene>
    <name evidence="1" type="ORF">LCGC14_1944290</name>
</gene>
<sequence length="105" mass="10831">EILTASSGNNTSSTVDCKGTGLLLVHCQAASSWDGTLTFSTRLDGTNWVTTQGVQISNGTAITTATGTTLSMMFRFDVSAVLEFRAVISGHSTGTITVTARGVGL</sequence>
<dbReference type="EMBL" id="LAZR01021105">
    <property type="protein sequence ID" value="KKL86479.1"/>
    <property type="molecule type" value="Genomic_DNA"/>
</dbReference>
<accession>A0A0F9FJB5</accession>
<name>A0A0F9FJB5_9ZZZZ</name>
<proteinExistence type="predicted"/>
<protein>
    <submittedName>
        <fullName evidence="1">Uncharacterized protein</fullName>
    </submittedName>
</protein>
<evidence type="ECO:0000313" key="1">
    <source>
        <dbReference type="EMBL" id="KKL86479.1"/>
    </source>
</evidence>
<organism evidence="1">
    <name type="scientific">marine sediment metagenome</name>
    <dbReference type="NCBI Taxonomy" id="412755"/>
    <lineage>
        <taxon>unclassified sequences</taxon>
        <taxon>metagenomes</taxon>
        <taxon>ecological metagenomes</taxon>
    </lineage>
</organism>
<comment type="caution">
    <text evidence="1">The sequence shown here is derived from an EMBL/GenBank/DDBJ whole genome shotgun (WGS) entry which is preliminary data.</text>
</comment>
<dbReference type="AlphaFoldDB" id="A0A0F9FJB5"/>
<reference evidence="1" key="1">
    <citation type="journal article" date="2015" name="Nature">
        <title>Complex archaea that bridge the gap between prokaryotes and eukaryotes.</title>
        <authorList>
            <person name="Spang A."/>
            <person name="Saw J.H."/>
            <person name="Jorgensen S.L."/>
            <person name="Zaremba-Niedzwiedzka K."/>
            <person name="Martijn J."/>
            <person name="Lind A.E."/>
            <person name="van Eijk R."/>
            <person name="Schleper C."/>
            <person name="Guy L."/>
            <person name="Ettema T.J."/>
        </authorList>
    </citation>
    <scope>NUCLEOTIDE SEQUENCE</scope>
</reference>
<feature type="non-terminal residue" evidence="1">
    <location>
        <position position="1"/>
    </location>
</feature>